<proteinExistence type="predicted"/>
<dbReference type="WBParaSite" id="L893_g2143.t1">
    <property type="protein sequence ID" value="L893_g2143.t1"/>
    <property type="gene ID" value="L893_g2143"/>
</dbReference>
<dbReference type="AlphaFoldDB" id="A0A1I7Z004"/>
<evidence type="ECO:0000313" key="2">
    <source>
        <dbReference type="Proteomes" id="UP000095287"/>
    </source>
</evidence>
<evidence type="ECO:0000256" key="1">
    <source>
        <dbReference type="SAM" id="MobiDB-lite"/>
    </source>
</evidence>
<name>A0A1I7Z004_9BILA</name>
<sequence>MIGSKINLGPLVQLGVKAQLGVRFQPPAEFEAIWISDKTERKSVQRYRGECPKKDGGHPLSNEPNYPNCLRATKEQKKMKFQTQRFPPAKVGNRSTL</sequence>
<feature type="region of interest" description="Disordered" evidence="1">
    <location>
        <begin position="77"/>
        <end position="97"/>
    </location>
</feature>
<organism evidence="2 3">
    <name type="scientific">Steinernema glaseri</name>
    <dbReference type="NCBI Taxonomy" id="37863"/>
    <lineage>
        <taxon>Eukaryota</taxon>
        <taxon>Metazoa</taxon>
        <taxon>Ecdysozoa</taxon>
        <taxon>Nematoda</taxon>
        <taxon>Chromadorea</taxon>
        <taxon>Rhabditida</taxon>
        <taxon>Tylenchina</taxon>
        <taxon>Panagrolaimomorpha</taxon>
        <taxon>Strongyloidoidea</taxon>
        <taxon>Steinernematidae</taxon>
        <taxon>Steinernema</taxon>
    </lineage>
</organism>
<reference evidence="3" key="1">
    <citation type="submission" date="2016-11" db="UniProtKB">
        <authorList>
            <consortium name="WormBaseParasite"/>
        </authorList>
    </citation>
    <scope>IDENTIFICATION</scope>
</reference>
<evidence type="ECO:0000313" key="3">
    <source>
        <dbReference type="WBParaSite" id="L893_g2143.t1"/>
    </source>
</evidence>
<protein>
    <submittedName>
        <fullName evidence="3">Uncharacterized protein</fullName>
    </submittedName>
</protein>
<dbReference type="Proteomes" id="UP000095287">
    <property type="component" value="Unplaced"/>
</dbReference>
<accession>A0A1I7Z004</accession>
<keyword evidence="2" id="KW-1185">Reference proteome</keyword>